<gene>
    <name evidence="2" type="ORF">J2Z21_008805</name>
</gene>
<dbReference type="Proteomes" id="UP001519309">
    <property type="component" value="Unassembled WGS sequence"/>
</dbReference>
<protein>
    <recommendedName>
        <fullName evidence="4">Transposase</fullName>
    </recommendedName>
</protein>
<name>A0ABS4M8S6_9ACTN</name>
<dbReference type="RefSeq" id="WP_159399977.1">
    <property type="nucleotide sequence ID" value="NZ_CP016279.1"/>
</dbReference>
<dbReference type="EMBL" id="JAGGLP010000034">
    <property type="protein sequence ID" value="MBP2055789.1"/>
    <property type="molecule type" value="Genomic_DNA"/>
</dbReference>
<evidence type="ECO:0000313" key="2">
    <source>
        <dbReference type="EMBL" id="MBP2055789.1"/>
    </source>
</evidence>
<sequence length="160" mass="17271">METIRLFKTANTSAVKSRSMAINQLKAVFVAVEPALRESLAGLSNLKLIRRCSQLRPAPSTGPQAGSRHTLRLLAKRIMHLTEEINDLTARISTAIDTCAPKLLELYGVGPDPGAGTPAPVLTWNDESLRARHDAKPSDASNATWPARSTKPSSHPESNP</sequence>
<comment type="caution">
    <text evidence="2">The sequence shown here is derived from an EMBL/GenBank/DDBJ whole genome shotgun (WGS) entry which is preliminary data.</text>
</comment>
<evidence type="ECO:0000256" key="1">
    <source>
        <dbReference type="SAM" id="MobiDB-lite"/>
    </source>
</evidence>
<feature type="compositionally biased region" description="Basic and acidic residues" evidence="1">
    <location>
        <begin position="128"/>
        <end position="137"/>
    </location>
</feature>
<reference evidence="2 3" key="1">
    <citation type="submission" date="2021-03" db="EMBL/GenBank/DDBJ databases">
        <title>Genomic Encyclopedia of Type Strains, Phase IV (KMG-IV): sequencing the most valuable type-strain genomes for metagenomic binning, comparative biology and taxonomic classification.</title>
        <authorList>
            <person name="Goeker M."/>
        </authorList>
    </citation>
    <scope>NUCLEOTIDE SEQUENCE [LARGE SCALE GENOMIC DNA]</scope>
    <source>
        <strain evidence="2 3">DSM 40499</strain>
    </source>
</reference>
<accession>A0ABS4M8S6</accession>
<feature type="region of interest" description="Disordered" evidence="1">
    <location>
        <begin position="128"/>
        <end position="160"/>
    </location>
</feature>
<organism evidence="2 3">
    <name type="scientific">Streptomyces griseochromogenes</name>
    <dbReference type="NCBI Taxonomy" id="68214"/>
    <lineage>
        <taxon>Bacteria</taxon>
        <taxon>Bacillati</taxon>
        <taxon>Actinomycetota</taxon>
        <taxon>Actinomycetes</taxon>
        <taxon>Kitasatosporales</taxon>
        <taxon>Streptomycetaceae</taxon>
        <taxon>Streptomyces</taxon>
    </lineage>
</organism>
<evidence type="ECO:0008006" key="4">
    <source>
        <dbReference type="Google" id="ProtNLM"/>
    </source>
</evidence>
<proteinExistence type="predicted"/>
<evidence type="ECO:0000313" key="3">
    <source>
        <dbReference type="Proteomes" id="UP001519309"/>
    </source>
</evidence>
<keyword evidence="3" id="KW-1185">Reference proteome</keyword>
<feature type="compositionally biased region" description="Polar residues" evidence="1">
    <location>
        <begin position="150"/>
        <end position="160"/>
    </location>
</feature>